<gene>
    <name evidence="2" type="ORF">EJO50_02580</name>
</gene>
<dbReference type="InterPro" id="IPR013783">
    <property type="entry name" value="Ig-like_fold"/>
</dbReference>
<feature type="compositionally biased region" description="Polar residues" evidence="1">
    <location>
        <begin position="7"/>
        <end position="21"/>
    </location>
</feature>
<dbReference type="Gene3D" id="2.60.40.10">
    <property type="entry name" value="Immunoglobulins"/>
    <property type="match status" value="2"/>
</dbReference>
<organism evidence="2 3">
    <name type="scientific">Iodobacter ciconiae</name>
    <dbReference type="NCBI Taxonomy" id="2496266"/>
    <lineage>
        <taxon>Bacteria</taxon>
        <taxon>Pseudomonadati</taxon>
        <taxon>Pseudomonadota</taxon>
        <taxon>Betaproteobacteria</taxon>
        <taxon>Neisseriales</taxon>
        <taxon>Chitinibacteraceae</taxon>
        <taxon>Iodobacter</taxon>
    </lineage>
</organism>
<dbReference type="AlphaFoldDB" id="A0A3S8ZPS6"/>
<evidence type="ECO:0008006" key="4">
    <source>
        <dbReference type="Google" id="ProtNLM"/>
    </source>
</evidence>
<name>A0A3S8ZPS6_9NEIS</name>
<evidence type="ECO:0000256" key="1">
    <source>
        <dbReference type="SAM" id="MobiDB-lite"/>
    </source>
</evidence>
<dbReference type="SUPFAM" id="SSF49265">
    <property type="entry name" value="Fibronectin type III"/>
    <property type="match status" value="1"/>
</dbReference>
<feature type="region of interest" description="Disordered" evidence="1">
    <location>
        <begin position="583"/>
        <end position="603"/>
    </location>
</feature>
<protein>
    <recommendedName>
        <fullName evidence="4">Fibronectin type-III domain-containing protein</fullName>
    </recommendedName>
</protein>
<feature type="region of interest" description="Disordered" evidence="1">
    <location>
        <begin position="1"/>
        <end position="21"/>
    </location>
</feature>
<evidence type="ECO:0000313" key="2">
    <source>
        <dbReference type="EMBL" id="AZN35467.1"/>
    </source>
</evidence>
<dbReference type="KEGG" id="iod:EJO50_02580"/>
<dbReference type="Proteomes" id="UP000282438">
    <property type="component" value="Chromosome"/>
</dbReference>
<dbReference type="Pfam" id="PF17963">
    <property type="entry name" value="Big_9"/>
    <property type="match status" value="1"/>
</dbReference>
<evidence type="ECO:0000313" key="3">
    <source>
        <dbReference type="Proteomes" id="UP000282438"/>
    </source>
</evidence>
<proteinExistence type="predicted"/>
<reference evidence="2 3" key="1">
    <citation type="submission" date="2018-12" db="EMBL/GenBank/DDBJ databases">
        <title>Complete genome sequence of Iodobacter sp. H11R3.</title>
        <authorList>
            <person name="Bae J.-W."/>
        </authorList>
    </citation>
    <scope>NUCLEOTIDE SEQUENCE [LARGE SCALE GENOMIC DNA]</scope>
    <source>
        <strain evidence="2 3">H11R3</strain>
    </source>
</reference>
<keyword evidence="3" id="KW-1185">Reference proteome</keyword>
<dbReference type="OrthoDB" id="8612880at2"/>
<accession>A0A3S8ZPS6</accession>
<dbReference type="EMBL" id="CP034433">
    <property type="protein sequence ID" value="AZN35467.1"/>
    <property type="molecule type" value="Genomic_DNA"/>
</dbReference>
<dbReference type="InterPro" id="IPR036116">
    <property type="entry name" value="FN3_sf"/>
</dbReference>
<sequence length="879" mass="94588">MTEGMNDATSALSQHASPQGHSTYALSADKERFGNTQRHGWHRAWARSWGVLSLLTLLSTSPAWAQETVCARVKIEIKQELTLERQAFDAEMKINNTTDTGVIENVAVEVRITDEAGTPVLVTDNPNDLSAKFFVRLSGKQNIAAVDGSGTVNPKTTSTINWLIIPAPGSAGINPLGKKYLVGATLKYKFGGEETVLNVAPDVITVKPLPLLSLDYFLTQDVWADDPLTTTIEPIEPFTLGVRIKNNGHATARNIKIDSAQPKIIENNQGLLINFLLTGSYVNDAPAQNTLLINFGDIASGTSKMGRWNMETTLAGKFTEFTARFSHADELGGALTSILQATNAHFLIRDVRVDLPGRDYVRDFLARDGDVIRIYESDGPDTEVTDRSSVATLTAGTGNNGNVSYKLGFPATAGFAYVRLPDPFKGNKALGRIVRSDAKQLLPENVWLSKTRNEQTKQWEYWVNFFDVNTTGQYDSEFQAPPPVALPPVVQFIPDRVVKEGKQVSFLAEASSPDSRAVNLTAAPLPAGATFTLQAVDVASPGMRRAIFDWTPATGSAGTYLITYTASDGTLSAARSATVKVEVDTPPPGPGTPTIDSPLSGAQVTSLKPNLSVRTSSSAQDPSTQVQFELYADEAETQLVATATVPKAAAGSSDGHVVAMPTQWRVPADLTDNMPYWWRARTYDGTLYSSWSNGRFFVNTFNDPPDSFNLTSPAPGAEVSSLLPILSWTNSVDKDGDAVSYNVLVYKDAALTELVAEDHDLVQDSSGSTSWVLSTSLSNHVTYYWRVIAKDALGAQTPTVARAFVVNTGNTAPTSPVLANPVAGGQSSSTNTLLSIQNSSDVENDLITYVFEIDTVNTFDSADKRSSGPVIQGGLEPAG</sequence>
<dbReference type="RefSeq" id="WP_125971435.1">
    <property type="nucleotide sequence ID" value="NZ_CP034433.1"/>
</dbReference>